<name>A0A8T0DZ58_9TREM</name>
<evidence type="ECO:0000313" key="2">
    <source>
        <dbReference type="EMBL" id="KAF8572472.1"/>
    </source>
</evidence>
<proteinExistence type="predicted"/>
<sequence length="357" mass="39062">MFPALGRLKSVILLVTVFGILYLSIPYVLLRSSESELSYPRYGLKQLSSLRVNPYNGAPLTSVVDLPESDNFIFVPSLFSVSSILDGLSSNDGYYAKVLSEQLQKRENLTADNTSFTCICGRISDACVCCGTLAPCNSGHVDGLPSRFCTPLILFPADSNVPTRFCVNVTYIPKKQQIKTSGFLTPQHITPDTDVPPKQPLISNQTLVLFDDQYLPSTSPPLLCVENSKTYPELSVCVNFTNLRYLYDSESNHKTAFIGCGQVSLLLRKRFWLARYQKFCFRAHRGAAGDVDKAAAPFLFPDLPKNRANFNLPMAQKSATTGNSLVATGQALNRSTADNILAAPVPLDAKDTLAGVP</sequence>
<accession>A0A8T0DZ58</accession>
<keyword evidence="1" id="KW-0812">Transmembrane</keyword>
<dbReference type="Proteomes" id="UP000699462">
    <property type="component" value="Unassembled WGS sequence"/>
</dbReference>
<evidence type="ECO:0000313" key="3">
    <source>
        <dbReference type="Proteomes" id="UP000699462"/>
    </source>
</evidence>
<dbReference type="OrthoDB" id="6246047at2759"/>
<evidence type="ECO:0008006" key="4">
    <source>
        <dbReference type="Google" id="ProtNLM"/>
    </source>
</evidence>
<evidence type="ECO:0000256" key="1">
    <source>
        <dbReference type="SAM" id="Phobius"/>
    </source>
</evidence>
<keyword evidence="1" id="KW-1133">Transmembrane helix</keyword>
<feature type="transmembrane region" description="Helical" evidence="1">
    <location>
        <begin position="12"/>
        <end position="30"/>
    </location>
</feature>
<gene>
    <name evidence="2" type="ORF">P879_00368</name>
</gene>
<protein>
    <recommendedName>
        <fullName evidence="4">DUF4773 domain-containing protein</fullName>
    </recommendedName>
</protein>
<organism evidence="2 3">
    <name type="scientific">Paragonimus westermani</name>
    <dbReference type="NCBI Taxonomy" id="34504"/>
    <lineage>
        <taxon>Eukaryota</taxon>
        <taxon>Metazoa</taxon>
        <taxon>Spiralia</taxon>
        <taxon>Lophotrochozoa</taxon>
        <taxon>Platyhelminthes</taxon>
        <taxon>Trematoda</taxon>
        <taxon>Digenea</taxon>
        <taxon>Plagiorchiida</taxon>
        <taxon>Troglotremata</taxon>
        <taxon>Troglotrematidae</taxon>
        <taxon>Paragonimus</taxon>
    </lineage>
</organism>
<keyword evidence="3" id="KW-1185">Reference proteome</keyword>
<reference evidence="2 3" key="1">
    <citation type="submission" date="2019-07" db="EMBL/GenBank/DDBJ databases">
        <title>Annotation for the trematode Paragonimus westermani.</title>
        <authorList>
            <person name="Choi Y.-J."/>
        </authorList>
    </citation>
    <scope>NUCLEOTIDE SEQUENCE [LARGE SCALE GENOMIC DNA]</scope>
    <source>
        <strain evidence="2">180907_Pwestermani</strain>
    </source>
</reference>
<dbReference type="EMBL" id="JTDF01000022">
    <property type="protein sequence ID" value="KAF8572472.1"/>
    <property type="molecule type" value="Genomic_DNA"/>
</dbReference>
<dbReference type="AlphaFoldDB" id="A0A8T0DZ58"/>
<keyword evidence="1" id="KW-0472">Membrane</keyword>
<comment type="caution">
    <text evidence="2">The sequence shown here is derived from an EMBL/GenBank/DDBJ whole genome shotgun (WGS) entry which is preliminary data.</text>
</comment>